<dbReference type="InterPro" id="IPR011990">
    <property type="entry name" value="TPR-like_helical_dom_sf"/>
</dbReference>
<dbReference type="RefSeq" id="WP_115388950.1">
    <property type="nucleotide sequence ID" value="NZ_JACDTT010000042.1"/>
</dbReference>
<dbReference type="Gene3D" id="1.25.40.10">
    <property type="entry name" value="Tetratricopeptide repeat domain"/>
    <property type="match status" value="1"/>
</dbReference>
<accession>A0A379YI31</accession>
<dbReference type="AlphaFoldDB" id="A0A379YI31"/>
<name>A0A379YI31_9GAMM</name>
<feature type="repeat" description="TPR" evidence="1">
    <location>
        <begin position="61"/>
        <end position="94"/>
    </location>
</feature>
<dbReference type="EMBL" id="UGYO01000001">
    <property type="protein sequence ID" value="SUI45612.1"/>
    <property type="molecule type" value="Genomic_DNA"/>
</dbReference>
<evidence type="ECO:0000313" key="3">
    <source>
        <dbReference type="Proteomes" id="UP000254069"/>
    </source>
</evidence>
<reference evidence="2 3" key="1">
    <citation type="submission" date="2018-06" db="EMBL/GenBank/DDBJ databases">
        <authorList>
            <consortium name="Pathogen Informatics"/>
            <person name="Doyle S."/>
        </authorList>
    </citation>
    <scope>NUCLEOTIDE SEQUENCE [LARGE SCALE GENOMIC DNA]</scope>
    <source>
        <strain evidence="2 3">NCTC10738</strain>
    </source>
</reference>
<dbReference type="Proteomes" id="UP000254069">
    <property type="component" value="Unassembled WGS sequence"/>
</dbReference>
<sequence>MISVLALQLNLLPLAETTLAELSHLNDSFLPQYAHVLRLSGKGQRALETYLDYLGKYPQDLQVWLKLAQFMQAVQQDEAAATAFHKVLELDPDNLSAKQGLTELQNRN</sequence>
<keyword evidence="1" id="KW-0802">TPR repeat</keyword>
<gene>
    <name evidence="2" type="ORF">NCTC10738_00091</name>
</gene>
<proteinExistence type="predicted"/>
<dbReference type="PROSITE" id="PS50005">
    <property type="entry name" value="TPR"/>
    <property type="match status" value="1"/>
</dbReference>
<evidence type="ECO:0000313" key="2">
    <source>
        <dbReference type="EMBL" id="SUI45612.1"/>
    </source>
</evidence>
<keyword evidence="3" id="KW-1185">Reference proteome</keyword>
<dbReference type="Pfam" id="PF13428">
    <property type="entry name" value="TPR_14"/>
    <property type="match status" value="1"/>
</dbReference>
<organism evidence="2 3">
    <name type="scientific">Shewanella algae</name>
    <dbReference type="NCBI Taxonomy" id="38313"/>
    <lineage>
        <taxon>Bacteria</taxon>
        <taxon>Pseudomonadati</taxon>
        <taxon>Pseudomonadota</taxon>
        <taxon>Gammaproteobacteria</taxon>
        <taxon>Alteromonadales</taxon>
        <taxon>Shewanellaceae</taxon>
        <taxon>Shewanella</taxon>
    </lineage>
</organism>
<dbReference type="SUPFAM" id="SSF48452">
    <property type="entry name" value="TPR-like"/>
    <property type="match status" value="1"/>
</dbReference>
<protein>
    <submittedName>
        <fullName evidence="2">Uncharacterized protein conserved in bacteria</fullName>
    </submittedName>
</protein>
<evidence type="ECO:0000256" key="1">
    <source>
        <dbReference type="PROSITE-ProRule" id="PRU00339"/>
    </source>
</evidence>
<dbReference type="InterPro" id="IPR019734">
    <property type="entry name" value="TPR_rpt"/>
</dbReference>